<name>A0ABT7Q983_9GAMM</name>
<feature type="transmembrane region" description="Helical" evidence="1">
    <location>
        <begin position="118"/>
        <end position="136"/>
    </location>
</feature>
<evidence type="ECO:0000313" key="3">
    <source>
        <dbReference type="Proteomes" id="UP001168109"/>
    </source>
</evidence>
<organism evidence="2 3">
    <name type="scientific">Aeromonas piscicola</name>
    <dbReference type="NCBI Taxonomy" id="600645"/>
    <lineage>
        <taxon>Bacteria</taxon>
        <taxon>Pseudomonadati</taxon>
        <taxon>Pseudomonadota</taxon>
        <taxon>Gammaproteobacteria</taxon>
        <taxon>Aeromonadales</taxon>
        <taxon>Aeromonadaceae</taxon>
        <taxon>Aeromonas</taxon>
    </lineage>
</organism>
<accession>A0ABT7Q983</accession>
<keyword evidence="1" id="KW-1133">Transmembrane helix</keyword>
<evidence type="ECO:0000256" key="1">
    <source>
        <dbReference type="SAM" id="Phobius"/>
    </source>
</evidence>
<keyword evidence="3" id="KW-1185">Reference proteome</keyword>
<keyword evidence="1" id="KW-0472">Membrane</keyword>
<reference evidence="2" key="1">
    <citation type="submission" date="2024-05" db="EMBL/GenBank/DDBJ databases">
        <title>WGS of Aeromonas isolates.</title>
        <authorList>
            <person name="Lee H."/>
        </authorList>
    </citation>
    <scope>NUCLEOTIDE SEQUENCE</scope>
    <source>
        <strain evidence="2">LP308</strain>
    </source>
</reference>
<dbReference type="EMBL" id="JAOPLU010000001">
    <property type="protein sequence ID" value="MDM5130495.1"/>
    <property type="molecule type" value="Genomic_DNA"/>
</dbReference>
<evidence type="ECO:0008006" key="4">
    <source>
        <dbReference type="Google" id="ProtNLM"/>
    </source>
</evidence>
<sequence length="138" mass="15902">MLPQEEQQRIIAANRKMVREASTLHEWNIRVPTVFAWPMILMMILFMTLFFGVGGLLAGDNDWNGVYIVFGVCTAMAPYFHYLVMADKNYHYRLTTEGIIATYQDTISEVAYTIVRGLAWLGLAWLGVAWLGWLSWYV</sequence>
<proteinExistence type="predicted"/>
<dbReference type="Proteomes" id="UP001168109">
    <property type="component" value="Unassembled WGS sequence"/>
</dbReference>
<protein>
    <recommendedName>
        <fullName evidence="4">Conjugal transfer protein</fullName>
    </recommendedName>
</protein>
<evidence type="ECO:0000313" key="2">
    <source>
        <dbReference type="EMBL" id="MDM5130495.1"/>
    </source>
</evidence>
<gene>
    <name evidence="2" type="ORF">OB962_05675</name>
</gene>
<comment type="caution">
    <text evidence="2">The sequence shown here is derived from an EMBL/GenBank/DDBJ whole genome shotgun (WGS) entry which is preliminary data.</text>
</comment>
<dbReference type="RefSeq" id="WP_290041411.1">
    <property type="nucleotide sequence ID" value="NZ_JAOPLU010000001.1"/>
</dbReference>
<keyword evidence="1" id="KW-0812">Transmembrane</keyword>
<feature type="transmembrane region" description="Helical" evidence="1">
    <location>
        <begin position="34"/>
        <end position="59"/>
    </location>
</feature>
<feature type="transmembrane region" description="Helical" evidence="1">
    <location>
        <begin position="65"/>
        <end position="84"/>
    </location>
</feature>